<sequence>MNQRIRELIERVSGNWKQLQAHQRRNLMIAGGFFVLTVVLLSWFAFRPNYVAVYSNLEAGAAGEIVAKLDEMKIPNKIQGTTVLVPEEHADKARVQLAMNNLPKSGYIDFGIFNEKNIVGMTEREIDIKYLTALQGTVANTIRSIKGVEDAKVHIVMQEQKLFVKEALQDAKASVLLNLAPGAKLSQEQVAGIQQLVAGSVKGLKPENITIVDQNGVRLLEEGQQPGTGNVASKEIEVRKMIQQDYEKRIRNTLEKMFGYGNVEVLVNPEVSFDKVQKKEEVYTSPVKDSDRGLVRSDQKTSETFENAPSTGGAAGNNTNNPNSQTKSATGNTSSGEKKAQTTNYELNKAIIETVGQAFEIKKMSVSVMVNGQLNNQQKQDITNLVATAIGYQNTGGNNADITVMGTTFQVSPNPFQQSWYENPLVLGGIAAGLLLLGGGAFAVARRRKTSGEEDFIPVPVAALQSMPEETSQQKIKKQLEKMVNQKPDDFVNLLRTWLAEE</sequence>
<comment type="caution">
    <text evidence="14">The sequence shown here is derived from an EMBL/GenBank/DDBJ whole genome shotgun (WGS) entry which is preliminary data.</text>
</comment>
<accession>A0ABV9Q694</accession>
<protein>
    <recommendedName>
        <fullName evidence="9">Flagellar M-ring protein</fullName>
    </recommendedName>
</protein>
<dbReference type="Gene3D" id="3.30.300.30">
    <property type="match status" value="1"/>
</dbReference>
<proteinExistence type="inferred from homology"/>
<dbReference type="PRINTS" id="PR01009">
    <property type="entry name" value="FLGMRINGFLIF"/>
</dbReference>
<dbReference type="InterPro" id="IPR013556">
    <property type="entry name" value="Flag_M-ring_C"/>
</dbReference>
<keyword evidence="8 9" id="KW-0975">Bacterial flagellum</keyword>
<dbReference type="InterPro" id="IPR000067">
    <property type="entry name" value="FlgMring_FliF"/>
</dbReference>
<evidence type="ECO:0000256" key="3">
    <source>
        <dbReference type="ARBA" id="ARBA00007971"/>
    </source>
</evidence>
<evidence type="ECO:0000259" key="12">
    <source>
        <dbReference type="Pfam" id="PF01514"/>
    </source>
</evidence>
<evidence type="ECO:0000259" key="13">
    <source>
        <dbReference type="Pfam" id="PF08345"/>
    </source>
</evidence>
<evidence type="ECO:0000256" key="5">
    <source>
        <dbReference type="ARBA" id="ARBA00022692"/>
    </source>
</evidence>
<dbReference type="Pfam" id="PF01514">
    <property type="entry name" value="YscJ_FliF"/>
    <property type="match status" value="1"/>
</dbReference>
<keyword evidence="5 11" id="KW-0812">Transmembrane</keyword>
<evidence type="ECO:0000256" key="10">
    <source>
        <dbReference type="SAM" id="MobiDB-lite"/>
    </source>
</evidence>
<evidence type="ECO:0000256" key="7">
    <source>
        <dbReference type="ARBA" id="ARBA00023136"/>
    </source>
</evidence>
<feature type="compositionally biased region" description="Low complexity" evidence="10">
    <location>
        <begin position="307"/>
        <end position="324"/>
    </location>
</feature>
<comment type="function">
    <text evidence="9">The M ring may be actively involved in energy transduction.</text>
</comment>
<feature type="transmembrane region" description="Helical" evidence="11">
    <location>
        <begin position="425"/>
        <end position="445"/>
    </location>
</feature>
<dbReference type="RefSeq" id="WP_380026726.1">
    <property type="nucleotide sequence ID" value="NZ_JBHSHC010000112.1"/>
</dbReference>
<comment type="similarity">
    <text evidence="3 9">Belongs to the FliF family.</text>
</comment>
<dbReference type="InterPro" id="IPR045851">
    <property type="entry name" value="AMP-bd_C_sf"/>
</dbReference>
<evidence type="ECO:0000256" key="4">
    <source>
        <dbReference type="ARBA" id="ARBA00022475"/>
    </source>
</evidence>
<dbReference type="InterPro" id="IPR006182">
    <property type="entry name" value="FliF_N_dom"/>
</dbReference>
<evidence type="ECO:0000256" key="9">
    <source>
        <dbReference type="PIRNR" id="PIRNR004862"/>
    </source>
</evidence>
<feature type="domain" description="Flagellar M-ring C-terminal" evidence="13">
    <location>
        <begin position="254"/>
        <end position="406"/>
    </location>
</feature>
<keyword evidence="14" id="KW-0969">Cilium</keyword>
<evidence type="ECO:0000256" key="1">
    <source>
        <dbReference type="ARBA" id="ARBA00004117"/>
    </source>
</evidence>
<evidence type="ECO:0000256" key="8">
    <source>
        <dbReference type="ARBA" id="ARBA00023143"/>
    </source>
</evidence>
<evidence type="ECO:0000313" key="14">
    <source>
        <dbReference type="EMBL" id="MFC4768782.1"/>
    </source>
</evidence>
<dbReference type="NCBIfam" id="TIGR00206">
    <property type="entry name" value="fliF"/>
    <property type="match status" value="1"/>
</dbReference>
<feature type="domain" description="Flagellar M-ring N-terminal" evidence="12">
    <location>
        <begin position="47"/>
        <end position="218"/>
    </location>
</feature>
<feature type="transmembrane region" description="Helical" evidence="11">
    <location>
        <begin position="27"/>
        <end position="46"/>
    </location>
</feature>
<reference evidence="15" key="1">
    <citation type="journal article" date="2019" name="Int. J. Syst. Evol. Microbiol.">
        <title>The Global Catalogue of Microorganisms (GCM) 10K type strain sequencing project: providing services to taxonomists for standard genome sequencing and annotation.</title>
        <authorList>
            <consortium name="The Broad Institute Genomics Platform"/>
            <consortium name="The Broad Institute Genome Sequencing Center for Infectious Disease"/>
            <person name="Wu L."/>
            <person name="Ma J."/>
        </authorList>
    </citation>
    <scope>NUCLEOTIDE SEQUENCE [LARGE SCALE GENOMIC DNA]</scope>
    <source>
        <strain evidence="15">WYCCWR 12678</strain>
    </source>
</reference>
<keyword evidence="14" id="KW-0966">Cell projection</keyword>
<dbReference type="PANTHER" id="PTHR30046">
    <property type="entry name" value="FLAGELLAR M-RING PROTEIN"/>
    <property type="match status" value="1"/>
</dbReference>
<keyword evidence="15" id="KW-1185">Reference proteome</keyword>
<dbReference type="InterPro" id="IPR043427">
    <property type="entry name" value="YscJ/FliF"/>
</dbReference>
<keyword evidence="14" id="KW-0282">Flagellum</keyword>
<gene>
    <name evidence="14" type="primary">fliF</name>
    <name evidence="14" type="ORF">ACFO8Q_15660</name>
</gene>
<evidence type="ECO:0000313" key="15">
    <source>
        <dbReference type="Proteomes" id="UP001596002"/>
    </source>
</evidence>
<feature type="compositionally biased region" description="Basic and acidic residues" evidence="10">
    <location>
        <begin position="279"/>
        <end position="303"/>
    </location>
</feature>
<dbReference type="Proteomes" id="UP001596002">
    <property type="component" value="Unassembled WGS sequence"/>
</dbReference>
<feature type="region of interest" description="Disordered" evidence="10">
    <location>
        <begin position="279"/>
        <end position="340"/>
    </location>
</feature>
<organism evidence="14 15">
    <name type="scientific">Effusibacillus consociatus</name>
    <dbReference type="NCBI Taxonomy" id="1117041"/>
    <lineage>
        <taxon>Bacteria</taxon>
        <taxon>Bacillati</taxon>
        <taxon>Bacillota</taxon>
        <taxon>Bacilli</taxon>
        <taxon>Bacillales</taxon>
        <taxon>Alicyclobacillaceae</taxon>
        <taxon>Effusibacillus</taxon>
    </lineage>
</organism>
<keyword evidence="6 11" id="KW-1133">Transmembrane helix</keyword>
<dbReference type="PANTHER" id="PTHR30046:SF0">
    <property type="entry name" value="FLAGELLAR M-RING PROTEIN"/>
    <property type="match status" value="1"/>
</dbReference>
<evidence type="ECO:0000256" key="11">
    <source>
        <dbReference type="SAM" id="Phobius"/>
    </source>
</evidence>
<dbReference type="EMBL" id="JBHSHC010000112">
    <property type="protein sequence ID" value="MFC4768782.1"/>
    <property type="molecule type" value="Genomic_DNA"/>
</dbReference>
<evidence type="ECO:0000256" key="2">
    <source>
        <dbReference type="ARBA" id="ARBA00004651"/>
    </source>
</evidence>
<keyword evidence="7 11" id="KW-0472">Membrane</keyword>
<dbReference type="PIRSF" id="PIRSF004862">
    <property type="entry name" value="FliF"/>
    <property type="match status" value="1"/>
</dbReference>
<evidence type="ECO:0000256" key="6">
    <source>
        <dbReference type="ARBA" id="ARBA00022989"/>
    </source>
</evidence>
<keyword evidence="4" id="KW-1003">Cell membrane</keyword>
<name>A0ABV9Q694_9BACL</name>
<comment type="subcellular location">
    <subcellularLocation>
        <location evidence="1 9">Bacterial flagellum basal body</location>
    </subcellularLocation>
    <subcellularLocation>
        <location evidence="2">Cell membrane</location>
        <topology evidence="2">Multi-pass membrane protein</topology>
    </subcellularLocation>
</comment>
<feature type="compositionally biased region" description="Polar residues" evidence="10">
    <location>
        <begin position="325"/>
        <end position="340"/>
    </location>
</feature>
<dbReference type="Pfam" id="PF08345">
    <property type="entry name" value="YscJ_FliF_C"/>
    <property type="match status" value="1"/>
</dbReference>